<comment type="caution">
    <text evidence="1">The sequence shown here is derived from an EMBL/GenBank/DDBJ whole genome shotgun (WGS) entry which is preliminary data.</text>
</comment>
<reference evidence="1 2" key="1">
    <citation type="submission" date="2021-06" db="EMBL/GenBank/DDBJ databases">
        <title>Bacillus sp. RD4P76, an endophyte from a halophyte.</title>
        <authorList>
            <person name="Sun J.-Q."/>
        </authorList>
    </citation>
    <scope>NUCLEOTIDE SEQUENCE [LARGE SCALE GENOMIC DNA]</scope>
    <source>
        <strain evidence="1 2">JCM 17098</strain>
    </source>
</reference>
<organism evidence="1 2">
    <name type="scientific">Evansella alkalicola</name>
    <dbReference type="NCBI Taxonomy" id="745819"/>
    <lineage>
        <taxon>Bacteria</taxon>
        <taxon>Bacillati</taxon>
        <taxon>Bacillota</taxon>
        <taxon>Bacilli</taxon>
        <taxon>Bacillales</taxon>
        <taxon>Bacillaceae</taxon>
        <taxon>Evansella</taxon>
    </lineage>
</organism>
<keyword evidence="2" id="KW-1185">Reference proteome</keyword>
<dbReference type="Proteomes" id="UP000790580">
    <property type="component" value="Unassembled WGS sequence"/>
</dbReference>
<protein>
    <submittedName>
        <fullName evidence="1">Uncharacterized protein</fullName>
    </submittedName>
</protein>
<gene>
    <name evidence="1" type="ORF">KS407_00005</name>
</gene>
<proteinExistence type="predicted"/>
<accession>A0ABS6JMP6</accession>
<name>A0ABS6JMP6_9BACI</name>
<evidence type="ECO:0000313" key="2">
    <source>
        <dbReference type="Proteomes" id="UP000790580"/>
    </source>
</evidence>
<sequence>MKKNSEIGQVSWIFLIVRGFACGRRGDWGGGVDEAATMVGSQHPG</sequence>
<dbReference type="EMBL" id="JAHQCR010000001">
    <property type="protein sequence ID" value="MBU9719829.1"/>
    <property type="molecule type" value="Genomic_DNA"/>
</dbReference>
<dbReference type="RefSeq" id="WP_216943295.1">
    <property type="nucleotide sequence ID" value="NZ_JAHQCR010000001.1"/>
</dbReference>
<evidence type="ECO:0000313" key="1">
    <source>
        <dbReference type="EMBL" id="MBU9719829.1"/>
    </source>
</evidence>